<organism evidence="1">
    <name type="scientific">marine sediment metagenome</name>
    <dbReference type="NCBI Taxonomy" id="412755"/>
    <lineage>
        <taxon>unclassified sequences</taxon>
        <taxon>metagenomes</taxon>
        <taxon>ecological metagenomes</taxon>
    </lineage>
</organism>
<gene>
    <name evidence="1" type="ORF">LCGC14_1787480</name>
</gene>
<reference evidence="1" key="1">
    <citation type="journal article" date="2015" name="Nature">
        <title>Complex archaea that bridge the gap between prokaryotes and eukaryotes.</title>
        <authorList>
            <person name="Spang A."/>
            <person name="Saw J.H."/>
            <person name="Jorgensen S.L."/>
            <person name="Zaremba-Niedzwiedzka K."/>
            <person name="Martijn J."/>
            <person name="Lind A.E."/>
            <person name="van Eijk R."/>
            <person name="Schleper C."/>
            <person name="Guy L."/>
            <person name="Ettema T.J."/>
        </authorList>
    </citation>
    <scope>NUCLEOTIDE SEQUENCE</scope>
</reference>
<comment type="caution">
    <text evidence="1">The sequence shown here is derived from an EMBL/GenBank/DDBJ whole genome shotgun (WGS) entry which is preliminary data.</text>
</comment>
<dbReference type="EMBL" id="LAZR01017015">
    <property type="protein sequence ID" value="KKM02129.1"/>
    <property type="molecule type" value="Genomic_DNA"/>
</dbReference>
<protein>
    <submittedName>
        <fullName evidence="1">Uncharacterized protein</fullName>
    </submittedName>
</protein>
<name>A0A0F9GTL3_9ZZZZ</name>
<evidence type="ECO:0000313" key="1">
    <source>
        <dbReference type="EMBL" id="KKM02129.1"/>
    </source>
</evidence>
<feature type="non-terminal residue" evidence="1">
    <location>
        <position position="31"/>
    </location>
</feature>
<accession>A0A0F9GTL3</accession>
<proteinExistence type="predicted"/>
<sequence>MPTPQEVAEIKRLSAILEGKRPEPTELTYIS</sequence>
<dbReference type="AlphaFoldDB" id="A0A0F9GTL3"/>